<dbReference type="InterPro" id="IPR003347">
    <property type="entry name" value="JmjC_dom"/>
</dbReference>
<evidence type="ECO:0000313" key="4">
    <source>
        <dbReference type="Proteomes" id="UP000785200"/>
    </source>
</evidence>
<feature type="region of interest" description="Disordered" evidence="1">
    <location>
        <begin position="29"/>
        <end position="91"/>
    </location>
</feature>
<evidence type="ECO:0000259" key="2">
    <source>
        <dbReference type="PROSITE" id="PS51184"/>
    </source>
</evidence>
<dbReference type="OrthoDB" id="4161428at2759"/>
<keyword evidence="4" id="KW-1185">Reference proteome</keyword>
<dbReference type="Gene3D" id="2.60.120.650">
    <property type="entry name" value="Cupin"/>
    <property type="match status" value="1"/>
</dbReference>
<comment type="caution">
    <text evidence="3">The sequence shown here is derived from an EMBL/GenBank/DDBJ whole genome shotgun (WGS) entry which is preliminary data.</text>
</comment>
<evidence type="ECO:0000256" key="1">
    <source>
        <dbReference type="SAM" id="MobiDB-lite"/>
    </source>
</evidence>
<feature type="domain" description="JmjC" evidence="2">
    <location>
        <begin position="279"/>
        <end position="488"/>
    </location>
</feature>
<evidence type="ECO:0000313" key="3">
    <source>
        <dbReference type="EMBL" id="KAG0646441.1"/>
    </source>
</evidence>
<feature type="compositionally biased region" description="Low complexity" evidence="1">
    <location>
        <begin position="34"/>
        <end position="47"/>
    </location>
</feature>
<gene>
    <name evidence="3" type="ORF">D0Z07_7446</name>
</gene>
<accession>A0A9P7AUG4</accession>
<dbReference type="AlphaFoldDB" id="A0A9P7AUG4"/>
<reference evidence="3" key="1">
    <citation type="submission" date="2019-07" db="EMBL/GenBank/DDBJ databases">
        <title>Hyphodiscus hymeniophilus genome sequencing and assembly.</title>
        <authorList>
            <person name="Kramer G."/>
            <person name="Nodwell J."/>
        </authorList>
    </citation>
    <scope>NUCLEOTIDE SEQUENCE</scope>
    <source>
        <strain evidence="3">ATCC 34498</strain>
    </source>
</reference>
<organism evidence="3 4">
    <name type="scientific">Hyphodiscus hymeniophilus</name>
    <dbReference type="NCBI Taxonomy" id="353542"/>
    <lineage>
        <taxon>Eukaryota</taxon>
        <taxon>Fungi</taxon>
        <taxon>Dikarya</taxon>
        <taxon>Ascomycota</taxon>
        <taxon>Pezizomycotina</taxon>
        <taxon>Leotiomycetes</taxon>
        <taxon>Helotiales</taxon>
        <taxon>Hyphodiscaceae</taxon>
        <taxon>Hyphodiscus</taxon>
    </lineage>
</organism>
<name>A0A9P7AUG4_9HELO</name>
<dbReference type="SUPFAM" id="SSF51197">
    <property type="entry name" value="Clavaminate synthase-like"/>
    <property type="match status" value="1"/>
</dbReference>
<sequence>MEEGYDGPQGAAEILMLMKCGTFCRTPELPGGASRSSTISPTPTMSTLAHMNRGNTLHTLVTPPPTPPETGNKSSNTSPSPPPLETRLCDDPTCPDASKIPCNDPTCPYLTQVDNINRQQRILVGDPRSQAQLRWFKEVVDTKPATYYSQLAPIGIHILEQGRAAQTSHDLQKADFLVGDCKRLDKWLQNGSGDKLFVLQDEEWFNTRPSLSASEFFKELRAKGMSKTLLLEVQELGKQIGDPNVNAVQPMPIDEILERWHVKDQSIPPINLLNLMCKDDAYQPWPLAKHCNLLNQAAASCASIAQSAFYATAGKESTEVMTKLIDLEACMHFMIFGQAGAISTWHMDAIGPYTYITLEPNEEGRQPDEVLKLWAYVRTDHLSEPERAEIKLQFRQDHESFKPDPKHIRILALVAGDTLIMPPGTIHAPITITDCLFRGGMVMQKKEMWRSIREWRFCSDNDQCTNENQPRQARSMLDYFRREVHANPAACGYKGDSGRTVEDFENDWRQLSGASMVCSCKAGCKTRKCGCQINSQRCGSHCHGGIVKCENPYGCEVQTQVEVLAS</sequence>
<dbReference type="Proteomes" id="UP000785200">
    <property type="component" value="Unassembled WGS sequence"/>
</dbReference>
<dbReference type="EMBL" id="VNKQ01000015">
    <property type="protein sequence ID" value="KAG0646441.1"/>
    <property type="molecule type" value="Genomic_DNA"/>
</dbReference>
<proteinExistence type="predicted"/>
<dbReference type="PROSITE" id="PS51184">
    <property type="entry name" value="JMJC"/>
    <property type="match status" value="1"/>
</dbReference>
<protein>
    <recommendedName>
        <fullName evidence="2">JmjC domain-containing protein</fullName>
    </recommendedName>
</protein>